<sequence length="75" mass="7752">MTEPERTAAKAYVRLLRTAQAVLADPATAPRALALLAGPMAEAEESLRAAGLAGNEARLFALVDDLQTDTCASGP</sequence>
<accession>A0ABP3QX20</accession>
<dbReference type="Proteomes" id="UP001500668">
    <property type="component" value="Unassembled WGS sequence"/>
</dbReference>
<evidence type="ECO:0000313" key="1">
    <source>
        <dbReference type="EMBL" id="GAA0597312.1"/>
    </source>
</evidence>
<comment type="caution">
    <text evidence="1">The sequence shown here is derived from an EMBL/GenBank/DDBJ whole genome shotgun (WGS) entry which is preliminary data.</text>
</comment>
<organism evidence="1 2">
    <name type="scientific">Streptomyces crystallinus</name>
    <dbReference type="NCBI Taxonomy" id="68191"/>
    <lineage>
        <taxon>Bacteria</taxon>
        <taxon>Bacillati</taxon>
        <taxon>Actinomycetota</taxon>
        <taxon>Actinomycetes</taxon>
        <taxon>Kitasatosporales</taxon>
        <taxon>Streptomycetaceae</taxon>
        <taxon>Streptomyces</taxon>
    </lineage>
</organism>
<gene>
    <name evidence="1" type="ORF">GCM10010394_28620</name>
</gene>
<proteinExistence type="predicted"/>
<dbReference type="EMBL" id="BAAACA010000014">
    <property type="protein sequence ID" value="GAA0597312.1"/>
    <property type="molecule type" value="Genomic_DNA"/>
</dbReference>
<dbReference type="RefSeq" id="WP_344073920.1">
    <property type="nucleotide sequence ID" value="NZ_BAAACA010000014.1"/>
</dbReference>
<protein>
    <submittedName>
        <fullName evidence="1">Uncharacterized protein</fullName>
    </submittedName>
</protein>
<keyword evidence="2" id="KW-1185">Reference proteome</keyword>
<reference evidence="2" key="1">
    <citation type="journal article" date="2019" name="Int. J. Syst. Evol. Microbiol.">
        <title>The Global Catalogue of Microorganisms (GCM) 10K type strain sequencing project: providing services to taxonomists for standard genome sequencing and annotation.</title>
        <authorList>
            <consortium name="The Broad Institute Genomics Platform"/>
            <consortium name="The Broad Institute Genome Sequencing Center for Infectious Disease"/>
            <person name="Wu L."/>
            <person name="Ma J."/>
        </authorList>
    </citation>
    <scope>NUCLEOTIDE SEQUENCE [LARGE SCALE GENOMIC DNA]</scope>
    <source>
        <strain evidence="2">JCM 5067</strain>
    </source>
</reference>
<evidence type="ECO:0000313" key="2">
    <source>
        <dbReference type="Proteomes" id="UP001500668"/>
    </source>
</evidence>
<name>A0ABP3QX20_9ACTN</name>